<organism evidence="2 3">
    <name type="scientific">Candidatus Avacidaminococcus intestinavium</name>
    <dbReference type="NCBI Taxonomy" id="2840684"/>
    <lineage>
        <taxon>Bacteria</taxon>
        <taxon>Bacillati</taxon>
        <taxon>Bacillota</taxon>
        <taxon>Negativicutes</taxon>
        <taxon>Acidaminococcales</taxon>
        <taxon>Acidaminococcaceae</taxon>
        <taxon>Acidaminococcaceae incertae sedis</taxon>
        <taxon>Candidatus Avacidaminococcus</taxon>
    </lineage>
</organism>
<reference evidence="2" key="2">
    <citation type="journal article" date="2021" name="PeerJ">
        <title>Extensive microbial diversity within the chicken gut microbiome revealed by metagenomics and culture.</title>
        <authorList>
            <person name="Gilroy R."/>
            <person name="Ravi A."/>
            <person name="Getino M."/>
            <person name="Pursley I."/>
            <person name="Horton D.L."/>
            <person name="Alikhan N.F."/>
            <person name="Baker D."/>
            <person name="Gharbi K."/>
            <person name="Hall N."/>
            <person name="Watson M."/>
            <person name="Adriaenssens E.M."/>
            <person name="Foster-Nyarko E."/>
            <person name="Jarju S."/>
            <person name="Secka A."/>
            <person name="Antonio M."/>
            <person name="Oren A."/>
            <person name="Chaudhuri R.R."/>
            <person name="La Ragione R."/>
            <person name="Hildebrand F."/>
            <person name="Pallen M.J."/>
        </authorList>
    </citation>
    <scope>NUCLEOTIDE SEQUENCE</scope>
    <source>
        <strain evidence="2">CHK160-1198</strain>
    </source>
</reference>
<name>A0A9D1SL23_9FIRM</name>
<evidence type="ECO:0000313" key="2">
    <source>
        <dbReference type="EMBL" id="HIU64176.1"/>
    </source>
</evidence>
<comment type="caution">
    <text evidence="2">The sequence shown here is derived from an EMBL/GenBank/DDBJ whole genome shotgun (WGS) entry which is preliminary data.</text>
</comment>
<dbReference type="EMBL" id="DVNI01000058">
    <property type="protein sequence ID" value="HIU64176.1"/>
    <property type="molecule type" value="Genomic_DNA"/>
</dbReference>
<protein>
    <submittedName>
        <fullName evidence="2">Uncharacterized protein</fullName>
    </submittedName>
</protein>
<feature type="signal peptide" evidence="1">
    <location>
        <begin position="1"/>
        <end position="21"/>
    </location>
</feature>
<keyword evidence="1" id="KW-0732">Signal</keyword>
<accession>A0A9D1SL23</accession>
<proteinExistence type="predicted"/>
<sequence>MKKFYIVGVVIWFAVTGFAIAAERNQFFSDVKNTDSSNMVRPYYTYAEVLPPKPEFPKNMEDVQAMEKYKKDVQSYLVQLEEYIKVTNKDAQSIAQERVAAQAAAKELKAEYNSIVLSK</sequence>
<evidence type="ECO:0000256" key="1">
    <source>
        <dbReference type="SAM" id="SignalP"/>
    </source>
</evidence>
<dbReference type="Proteomes" id="UP000824099">
    <property type="component" value="Unassembled WGS sequence"/>
</dbReference>
<dbReference type="AlphaFoldDB" id="A0A9D1SL23"/>
<gene>
    <name evidence="2" type="ORF">IAB06_03940</name>
</gene>
<reference evidence="2" key="1">
    <citation type="submission" date="2020-10" db="EMBL/GenBank/DDBJ databases">
        <authorList>
            <person name="Gilroy R."/>
        </authorList>
    </citation>
    <scope>NUCLEOTIDE SEQUENCE</scope>
    <source>
        <strain evidence="2">CHK160-1198</strain>
    </source>
</reference>
<evidence type="ECO:0000313" key="3">
    <source>
        <dbReference type="Proteomes" id="UP000824099"/>
    </source>
</evidence>
<feature type="chain" id="PRO_5039577617" evidence="1">
    <location>
        <begin position="22"/>
        <end position="119"/>
    </location>
</feature>